<dbReference type="PANTHER" id="PTHR22604:SF105">
    <property type="entry name" value="TRANS-1,2-DIHYDROBENZENE-1,2-DIOL DEHYDROGENASE"/>
    <property type="match status" value="1"/>
</dbReference>
<reference evidence="4" key="1">
    <citation type="submission" date="2020-11" db="EMBL/GenBank/DDBJ databases">
        <authorList>
            <person name="Tran Van P."/>
        </authorList>
    </citation>
    <scope>NUCLEOTIDE SEQUENCE</scope>
</reference>
<dbReference type="InterPro" id="IPR050984">
    <property type="entry name" value="Gfo/Idh/MocA_domain"/>
</dbReference>
<dbReference type="PANTHER" id="PTHR22604">
    <property type="entry name" value="OXIDOREDUCTASES"/>
    <property type="match status" value="1"/>
</dbReference>
<dbReference type="InterPro" id="IPR055170">
    <property type="entry name" value="GFO_IDH_MocA-like_dom"/>
</dbReference>
<dbReference type="EMBL" id="OC858012">
    <property type="protein sequence ID" value="CAD7625926.1"/>
    <property type="molecule type" value="Genomic_DNA"/>
</dbReference>
<evidence type="ECO:0000313" key="4">
    <source>
        <dbReference type="EMBL" id="CAD7625926.1"/>
    </source>
</evidence>
<feature type="domain" description="GFO/IDH/MocA-like oxidoreductase" evidence="3">
    <location>
        <begin position="145"/>
        <end position="251"/>
    </location>
</feature>
<sequence>MKNEELFALAKSKKLFAMEALWSRFLPSYEFAFQELAKGTIGDVLHVTANLGFPNADVIRVATKELGGGTVLDVGVYAINIVEQVFGGEVPEKVEAVGHLNKNGVDFDFAAALQYKNQKTASISCHSMLTLENEATIVGTKGIIKGTIGDVLHVTANLGFPNADVIRVATKELGGGTVLDVGVYAINIVEQVFGGEVPEKVEAIGHLNKNGVDFDFAAALQYKNQKTASISCHSMLTLENEATIVGTKGIIKLGANFHACQKVYVNDAVHEFAFPDPIVPTVYGSTGLCYEANEVRKCLKAGQLESSVMSREASLTISRIQDAIRKQIGVVYDVDPPLQ</sequence>
<organism evidence="4">
    <name type="scientific">Medioppia subpectinata</name>
    <dbReference type="NCBI Taxonomy" id="1979941"/>
    <lineage>
        <taxon>Eukaryota</taxon>
        <taxon>Metazoa</taxon>
        <taxon>Ecdysozoa</taxon>
        <taxon>Arthropoda</taxon>
        <taxon>Chelicerata</taxon>
        <taxon>Arachnida</taxon>
        <taxon>Acari</taxon>
        <taxon>Acariformes</taxon>
        <taxon>Sarcoptiformes</taxon>
        <taxon>Oribatida</taxon>
        <taxon>Brachypylina</taxon>
        <taxon>Oppioidea</taxon>
        <taxon>Oppiidae</taxon>
        <taxon>Medioppia</taxon>
    </lineage>
</organism>
<feature type="non-terminal residue" evidence="4">
    <location>
        <position position="339"/>
    </location>
</feature>
<keyword evidence="5" id="KW-1185">Reference proteome</keyword>
<dbReference type="Gene3D" id="3.30.360.10">
    <property type="entry name" value="Dihydrodipicolinate Reductase, domain 2"/>
    <property type="match status" value="2"/>
</dbReference>
<protein>
    <recommendedName>
        <fullName evidence="3">GFO/IDH/MocA-like oxidoreductase domain-containing protein</fullName>
    </recommendedName>
</protein>
<name>A0A7R9PYY4_9ACAR</name>
<dbReference type="GO" id="GO:0016491">
    <property type="term" value="F:oxidoreductase activity"/>
    <property type="evidence" value="ECO:0007669"/>
    <property type="project" value="UniProtKB-KW"/>
</dbReference>
<feature type="domain" description="GFO/IDH/MocA-like oxidoreductase" evidence="3">
    <location>
        <begin position="35"/>
        <end position="144"/>
    </location>
</feature>
<evidence type="ECO:0000256" key="2">
    <source>
        <dbReference type="ARBA" id="ARBA00023002"/>
    </source>
</evidence>
<evidence type="ECO:0000259" key="3">
    <source>
        <dbReference type="Pfam" id="PF22725"/>
    </source>
</evidence>
<dbReference type="SUPFAM" id="SSF55347">
    <property type="entry name" value="Glyceraldehyde-3-phosphate dehydrogenase-like, C-terminal domain"/>
    <property type="match status" value="2"/>
</dbReference>
<gene>
    <name evidence="4" type="ORF">OSB1V03_LOCUS6359</name>
</gene>
<evidence type="ECO:0000313" key="5">
    <source>
        <dbReference type="Proteomes" id="UP000759131"/>
    </source>
</evidence>
<dbReference type="Proteomes" id="UP000759131">
    <property type="component" value="Unassembled WGS sequence"/>
</dbReference>
<keyword evidence="2" id="KW-0560">Oxidoreductase</keyword>
<accession>A0A7R9PYY4</accession>
<evidence type="ECO:0000256" key="1">
    <source>
        <dbReference type="ARBA" id="ARBA00010928"/>
    </source>
</evidence>
<comment type="similarity">
    <text evidence="1">Belongs to the Gfo/Idh/MocA family.</text>
</comment>
<dbReference type="AlphaFoldDB" id="A0A7R9PYY4"/>
<dbReference type="OrthoDB" id="2129491at2759"/>
<dbReference type="EMBL" id="CAJPIZ010003437">
    <property type="protein sequence ID" value="CAG2106356.1"/>
    <property type="molecule type" value="Genomic_DNA"/>
</dbReference>
<proteinExistence type="inferred from homology"/>
<dbReference type="Pfam" id="PF22725">
    <property type="entry name" value="GFO_IDH_MocA_C3"/>
    <property type="match status" value="2"/>
</dbReference>